<reference evidence="1" key="1">
    <citation type="submission" date="2020-05" db="EMBL/GenBank/DDBJ databases">
        <title>WGS assembly of Panicum virgatum.</title>
        <authorList>
            <person name="Lovell J.T."/>
            <person name="Jenkins J."/>
            <person name="Shu S."/>
            <person name="Juenger T.E."/>
            <person name="Schmutz J."/>
        </authorList>
    </citation>
    <scope>NUCLEOTIDE SEQUENCE</scope>
    <source>
        <strain evidence="1">AP13</strain>
    </source>
</reference>
<evidence type="ECO:0000313" key="2">
    <source>
        <dbReference type="Proteomes" id="UP000823388"/>
    </source>
</evidence>
<dbReference type="EMBL" id="CM029039">
    <property type="protein sequence ID" value="KAG2639722.1"/>
    <property type="molecule type" value="Genomic_DNA"/>
</dbReference>
<sequence>MDAGRDQSSICGHSWTALERDVQVQKAHAAMAHTDWRLCVQPDLSQMRRTKTIHISIGTLTAKEGHVSSREDTGGC</sequence>
<comment type="caution">
    <text evidence="1">The sequence shown here is derived from an EMBL/GenBank/DDBJ whole genome shotgun (WGS) entry which is preliminary data.</text>
</comment>
<keyword evidence="2" id="KW-1185">Reference proteome</keyword>
<dbReference type="Proteomes" id="UP000823388">
    <property type="component" value="Chromosome 2K"/>
</dbReference>
<accession>A0A8T0VU79</accession>
<gene>
    <name evidence="1" type="ORF">PVAP13_2KG040216</name>
</gene>
<evidence type="ECO:0000313" key="1">
    <source>
        <dbReference type="EMBL" id="KAG2639722.1"/>
    </source>
</evidence>
<dbReference type="AlphaFoldDB" id="A0A8T0VU79"/>
<name>A0A8T0VU79_PANVG</name>
<protein>
    <submittedName>
        <fullName evidence="1">Uncharacterized protein</fullName>
    </submittedName>
</protein>
<proteinExistence type="predicted"/>
<organism evidence="1 2">
    <name type="scientific">Panicum virgatum</name>
    <name type="common">Blackwell switchgrass</name>
    <dbReference type="NCBI Taxonomy" id="38727"/>
    <lineage>
        <taxon>Eukaryota</taxon>
        <taxon>Viridiplantae</taxon>
        <taxon>Streptophyta</taxon>
        <taxon>Embryophyta</taxon>
        <taxon>Tracheophyta</taxon>
        <taxon>Spermatophyta</taxon>
        <taxon>Magnoliopsida</taxon>
        <taxon>Liliopsida</taxon>
        <taxon>Poales</taxon>
        <taxon>Poaceae</taxon>
        <taxon>PACMAD clade</taxon>
        <taxon>Panicoideae</taxon>
        <taxon>Panicodae</taxon>
        <taxon>Paniceae</taxon>
        <taxon>Panicinae</taxon>
        <taxon>Panicum</taxon>
        <taxon>Panicum sect. Hiantes</taxon>
    </lineage>
</organism>